<dbReference type="InterPro" id="IPR050109">
    <property type="entry name" value="HTH-type_TetR-like_transc_reg"/>
</dbReference>
<evidence type="ECO:0000313" key="7">
    <source>
        <dbReference type="Proteomes" id="UP000198348"/>
    </source>
</evidence>
<keyword evidence="3" id="KW-0804">Transcription</keyword>
<dbReference type="Pfam" id="PF00440">
    <property type="entry name" value="TetR_N"/>
    <property type="match status" value="1"/>
</dbReference>
<dbReference type="InterPro" id="IPR023772">
    <property type="entry name" value="DNA-bd_HTH_TetR-type_CS"/>
</dbReference>
<organism evidence="6 7">
    <name type="scientific">Haloechinothrix alba</name>
    <dbReference type="NCBI Taxonomy" id="664784"/>
    <lineage>
        <taxon>Bacteria</taxon>
        <taxon>Bacillati</taxon>
        <taxon>Actinomycetota</taxon>
        <taxon>Actinomycetes</taxon>
        <taxon>Pseudonocardiales</taxon>
        <taxon>Pseudonocardiaceae</taxon>
        <taxon>Haloechinothrix</taxon>
    </lineage>
</organism>
<dbReference type="PROSITE" id="PS50977">
    <property type="entry name" value="HTH_TETR_2"/>
    <property type="match status" value="1"/>
</dbReference>
<dbReference type="AlphaFoldDB" id="A0A238VQ88"/>
<gene>
    <name evidence="6" type="ORF">SAMN06265360_103222</name>
</gene>
<evidence type="ECO:0000256" key="1">
    <source>
        <dbReference type="ARBA" id="ARBA00023015"/>
    </source>
</evidence>
<dbReference type="InterPro" id="IPR001647">
    <property type="entry name" value="HTH_TetR"/>
</dbReference>
<feature type="DNA-binding region" description="H-T-H motif" evidence="4">
    <location>
        <begin position="40"/>
        <end position="59"/>
    </location>
</feature>
<dbReference type="GO" id="GO:0003700">
    <property type="term" value="F:DNA-binding transcription factor activity"/>
    <property type="evidence" value="ECO:0007669"/>
    <property type="project" value="TreeGrafter"/>
</dbReference>
<sequence>MPANPDRDLPLRERKKLRTHRALVDAALRLFLERGFDEITLDEVVDEVEVSKRTFFRYFSSKEDVATAAETELWDAYVAGFARTPLDGPVLATLRRALVSALEGMDAEWERRFIATRGLIARTPALRDHSNVCSLRTQERLVEQIESKLAVDSRADVRLRLLGELAVGAWRCGAKNWVRQERHSERKGHGARDTLVSRVVEAFDALPSAVVMTPEAAEGD</sequence>
<reference evidence="6 7" key="1">
    <citation type="submission" date="2017-06" db="EMBL/GenBank/DDBJ databases">
        <authorList>
            <person name="Kim H.J."/>
            <person name="Triplett B.A."/>
        </authorList>
    </citation>
    <scope>NUCLEOTIDE SEQUENCE [LARGE SCALE GENOMIC DNA]</scope>
    <source>
        <strain evidence="6 7">DSM 45207</strain>
    </source>
</reference>
<dbReference type="SUPFAM" id="SSF46689">
    <property type="entry name" value="Homeodomain-like"/>
    <property type="match status" value="1"/>
</dbReference>
<evidence type="ECO:0000256" key="3">
    <source>
        <dbReference type="ARBA" id="ARBA00023163"/>
    </source>
</evidence>
<evidence type="ECO:0000313" key="6">
    <source>
        <dbReference type="EMBL" id="SNR36304.1"/>
    </source>
</evidence>
<dbReference type="PROSITE" id="PS01081">
    <property type="entry name" value="HTH_TETR_1"/>
    <property type="match status" value="1"/>
</dbReference>
<evidence type="ECO:0000256" key="2">
    <source>
        <dbReference type="ARBA" id="ARBA00023125"/>
    </source>
</evidence>
<evidence type="ECO:0000256" key="4">
    <source>
        <dbReference type="PROSITE-ProRule" id="PRU00335"/>
    </source>
</evidence>
<dbReference type="InterPro" id="IPR009057">
    <property type="entry name" value="Homeodomain-like_sf"/>
</dbReference>
<protein>
    <submittedName>
        <fullName evidence="6">Transcriptional regulator, TetR family</fullName>
    </submittedName>
</protein>
<dbReference type="PANTHER" id="PTHR30055:SF238">
    <property type="entry name" value="MYCOFACTOCIN BIOSYNTHESIS TRANSCRIPTIONAL REGULATOR MFTR-RELATED"/>
    <property type="match status" value="1"/>
</dbReference>
<keyword evidence="7" id="KW-1185">Reference proteome</keyword>
<keyword evidence="1" id="KW-0805">Transcription regulation</keyword>
<name>A0A238VQ88_9PSEU</name>
<dbReference type="PANTHER" id="PTHR30055">
    <property type="entry name" value="HTH-TYPE TRANSCRIPTIONAL REGULATOR RUTR"/>
    <property type="match status" value="1"/>
</dbReference>
<keyword evidence="2 4" id="KW-0238">DNA-binding</keyword>
<dbReference type="PRINTS" id="PR00455">
    <property type="entry name" value="HTHTETR"/>
</dbReference>
<dbReference type="EMBL" id="FZNW01000003">
    <property type="protein sequence ID" value="SNR36304.1"/>
    <property type="molecule type" value="Genomic_DNA"/>
</dbReference>
<dbReference type="OrthoDB" id="3296001at2"/>
<dbReference type="GO" id="GO:0000976">
    <property type="term" value="F:transcription cis-regulatory region binding"/>
    <property type="evidence" value="ECO:0007669"/>
    <property type="project" value="TreeGrafter"/>
</dbReference>
<feature type="domain" description="HTH tetR-type" evidence="5">
    <location>
        <begin position="17"/>
        <end position="77"/>
    </location>
</feature>
<dbReference type="Proteomes" id="UP000198348">
    <property type="component" value="Unassembled WGS sequence"/>
</dbReference>
<accession>A0A238VQ88</accession>
<dbReference type="Gene3D" id="1.10.357.10">
    <property type="entry name" value="Tetracycline Repressor, domain 2"/>
    <property type="match status" value="1"/>
</dbReference>
<proteinExistence type="predicted"/>
<evidence type="ECO:0000259" key="5">
    <source>
        <dbReference type="PROSITE" id="PS50977"/>
    </source>
</evidence>